<evidence type="ECO:0000313" key="2">
    <source>
        <dbReference type="Proteomes" id="UP001147653"/>
    </source>
</evidence>
<protein>
    <submittedName>
        <fullName evidence="1">Uncharacterized protein</fullName>
    </submittedName>
</protein>
<organism evidence="1 2">
    <name type="scientific">Solirubrobacter phytolaccae</name>
    <dbReference type="NCBI Taxonomy" id="1404360"/>
    <lineage>
        <taxon>Bacteria</taxon>
        <taxon>Bacillati</taxon>
        <taxon>Actinomycetota</taxon>
        <taxon>Thermoleophilia</taxon>
        <taxon>Solirubrobacterales</taxon>
        <taxon>Solirubrobacteraceae</taxon>
        <taxon>Solirubrobacter</taxon>
    </lineage>
</organism>
<dbReference type="AlphaFoldDB" id="A0A9X3NB68"/>
<gene>
    <name evidence="1" type="ORF">OJ997_22880</name>
</gene>
<dbReference type="Proteomes" id="UP001147653">
    <property type="component" value="Unassembled WGS sequence"/>
</dbReference>
<comment type="caution">
    <text evidence="1">The sequence shown here is derived from an EMBL/GenBank/DDBJ whole genome shotgun (WGS) entry which is preliminary data.</text>
</comment>
<name>A0A9X3NB68_9ACTN</name>
<reference evidence="1" key="1">
    <citation type="submission" date="2022-10" db="EMBL/GenBank/DDBJ databases">
        <title>The WGS of Solirubrobacter phytolaccae KCTC 29190.</title>
        <authorList>
            <person name="Jiang Z."/>
        </authorList>
    </citation>
    <scope>NUCLEOTIDE SEQUENCE</scope>
    <source>
        <strain evidence="1">KCTC 29190</strain>
    </source>
</reference>
<evidence type="ECO:0000313" key="1">
    <source>
        <dbReference type="EMBL" id="MDA0183173.1"/>
    </source>
</evidence>
<dbReference type="EMBL" id="JAPDDP010000048">
    <property type="protein sequence ID" value="MDA0183173.1"/>
    <property type="molecule type" value="Genomic_DNA"/>
</dbReference>
<accession>A0A9X3NB68</accession>
<dbReference type="RefSeq" id="WP_270027570.1">
    <property type="nucleotide sequence ID" value="NZ_JAPDDP010000048.1"/>
</dbReference>
<proteinExistence type="predicted"/>
<keyword evidence="2" id="KW-1185">Reference proteome</keyword>
<sequence>MNKLREELASIGRVLETGGFAVETRALQRLGATLLAETPHALVLVTEAEWDTVVQTVEDAQATLTEIAGREPSPRSWDLYVIVAIRTAADAANDLIREQLEHDTRYARKLILAGPAIEEDEAVTRALLPLLPLRATESISLENPLDAVRQALLADGQDEALVKAAMRSFEATGEVKIP</sequence>